<organism evidence="1 2">
    <name type="scientific">Protopolystoma xenopodis</name>
    <dbReference type="NCBI Taxonomy" id="117903"/>
    <lineage>
        <taxon>Eukaryota</taxon>
        <taxon>Metazoa</taxon>
        <taxon>Spiralia</taxon>
        <taxon>Lophotrochozoa</taxon>
        <taxon>Platyhelminthes</taxon>
        <taxon>Monogenea</taxon>
        <taxon>Polyopisthocotylea</taxon>
        <taxon>Polystomatidea</taxon>
        <taxon>Polystomatidae</taxon>
        <taxon>Protopolystoma</taxon>
    </lineage>
</organism>
<keyword evidence="2" id="KW-1185">Reference proteome</keyword>
<name>A0A448XN10_9PLAT</name>
<sequence length="128" mass="14632">MVSNCDEVRHTIDESFARLLMRRGQMSRQLRQPELGVVDEMIAEQLESDVVFCVSRPRGLSASKEFSVFYTLHLIPPLDIWTEVQFVAQFWLSNPIIGWLQPATVSSVPSAARRQLERGEWTCKPLLG</sequence>
<accession>A0A448XN10</accession>
<evidence type="ECO:0000313" key="2">
    <source>
        <dbReference type="Proteomes" id="UP000784294"/>
    </source>
</evidence>
<proteinExistence type="predicted"/>
<gene>
    <name evidence="1" type="ORF">PXEA_LOCUS34063</name>
</gene>
<dbReference type="Proteomes" id="UP000784294">
    <property type="component" value="Unassembled WGS sequence"/>
</dbReference>
<reference evidence="1" key="1">
    <citation type="submission" date="2018-11" db="EMBL/GenBank/DDBJ databases">
        <authorList>
            <consortium name="Pathogen Informatics"/>
        </authorList>
    </citation>
    <scope>NUCLEOTIDE SEQUENCE</scope>
</reference>
<comment type="caution">
    <text evidence="1">The sequence shown here is derived from an EMBL/GenBank/DDBJ whole genome shotgun (WGS) entry which is preliminary data.</text>
</comment>
<protein>
    <submittedName>
        <fullName evidence="1">Uncharacterized protein</fullName>
    </submittedName>
</protein>
<dbReference type="AlphaFoldDB" id="A0A448XN10"/>
<dbReference type="EMBL" id="CAAALY010265648">
    <property type="protein sequence ID" value="VEL40623.1"/>
    <property type="molecule type" value="Genomic_DNA"/>
</dbReference>
<evidence type="ECO:0000313" key="1">
    <source>
        <dbReference type="EMBL" id="VEL40623.1"/>
    </source>
</evidence>